<reference evidence="2 4" key="1">
    <citation type="submission" date="2018-04" db="EMBL/GenBank/DDBJ databases">
        <title>Whole genome sequence comparison of clinical and drinking water Legionella pneumophila isolates associated with the Flint Water Crisis.</title>
        <authorList>
            <person name="Garner E."/>
            <person name="Brown C."/>
            <person name="Schwake O."/>
            <person name="Coil D."/>
            <person name="Jospin G."/>
            <person name="Eisen J."/>
            <person name="Edwards M."/>
            <person name="Pruden A."/>
        </authorList>
    </citation>
    <scope>NUCLEOTIDE SEQUENCE [LARGE SCALE GENOMIC DNA]</scope>
    <source>
        <strain evidence="2 4">Genessee03</strain>
    </source>
</reference>
<dbReference type="Proteomes" id="UP000306421">
    <property type="component" value="Unassembled WGS sequence"/>
</dbReference>
<dbReference type="Pfam" id="PF04972">
    <property type="entry name" value="BON"/>
    <property type="match status" value="1"/>
</dbReference>
<dbReference type="InterPro" id="IPR007055">
    <property type="entry name" value="BON_dom"/>
</dbReference>
<organism evidence="3 5">
    <name type="scientific">Legionella taurinensis</name>
    <dbReference type="NCBI Taxonomy" id="70611"/>
    <lineage>
        <taxon>Bacteria</taxon>
        <taxon>Pseudomonadati</taxon>
        <taxon>Pseudomonadota</taxon>
        <taxon>Gammaproteobacteria</taxon>
        <taxon>Legionellales</taxon>
        <taxon>Legionellaceae</taxon>
        <taxon>Legionella</taxon>
    </lineage>
</organism>
<proteinExistence type="predicted"/>
<dbReference type="EMBL" id="QFGG01000011">
    <property type="protein sequence ID" value="TID40781.1"/>
    <property type="molecule type" value="Genomic_DNA"/>
</dbReference>
<dbReference type="Gene3D" id="3.30.1340.30">
    <property type="match status" value="1"/>
</dbReference>
<feature type="domain" description="BON" evidence="1">
    <location>
        <begin position="74"/>
        <end position="146"/>
    </location>
</feature>
<evidence type="ECO:0000259" key="1">
    <source>
        <dbReference type="PROSITE" id="PS50914"/>
    </source>
</evidence>
<dbReference type="Proteomes" id="UP000251035">
    <property type="component" value="Unassembled WGS sequence"/>
</dbReference>
<dbReference type="EMBL" id="QCXM01000010">
    <property type="protein sequence ID" value="PUT46541.1"/>
    <property type="molecule type" value="Genomic_DNA"/>
</dbReference>
<evidence type="ECO:0000313" key="3">
    <source>
        <dbReference type="EMBL" id="TID40781.1"/>
    </source>
</evidence>
<accession>A0AB38N859</accession>
<evidence type="ECO:0000313" key="2">
    <source>
        <dbReference type="EMBL" id="PUT46541.1"/>
    </source>
</evidence>
<evidence type="ECO:0000313" key="5">
    <source>
        <dbReference type="Proteomes" id="UP000306421"/>
    </source>
</evidence>
<dbReference type="PROSITE" id="PS50914">
    <property type="entry name" value="BON"/>
    <property type="match status" value="1"/>
</dbReference>
<comment type="caution">
    <text evidence="3">The sequence shown here is derived from an EMBL/GenBank/DDBJ whole genome shotgun (WGS) entry which is preliminary data.</text>
</comment>
<protein>
    <submittedName>
        <fullName evidence="3">BON domain-containing protein</fullName>
    </submittedName>
</protein>
<name>A0AB38N859_9GAMM</name>
<gene>
    <name evidence="2" type="ORF">DB745_10600</name>
    <name evidence="3" type="ORF">DIZ81_11710</name>
</gene>
<keyword evidence="4" id="KW-1185">Reference proteome</keyword>
<reference evidence="3 5" key="2">
    <citation type="submission" date="2018-04" db="EMBL/GenBank/DDBJ databases">
        <title>Whole genome sequence comparison of clinical and drinking water Legionella pneumophila isolates.</title>
        <authorList>
            <person name="Garner E."/>
        </authorList>
    </citation>
    <scope>NUCLEOTIDE SEQUENCE [LARGE SCALE GENOMIC DNA]</scope>
    <source>
        <strain evidence="3 5">WH02</strain>
    </source>
</reference>
<evidence type="ECO:0000313" key="4">
    <source>
        <dbReference type="Proteomes" id="UP000251035"/>
    </source>
</evidence>
<dbReference type="AlphaFoldDB" id="A0AB38N859"/>
<sequence length="146" mass="16207">MSIGQRALMIIMIRPAPQSIAKESRMLNAITKGVFYTVFGTLLVGCYYQKPTYYEPNHPVNSAKSMTHGQVNMSDQMITNQVIKRIGNRNIFGHNGRNTPLHIMTRNGVVYVSGSVDTAQERSRIIQVASSVHGVKIVKSSLKINS</sequence>